<evidence type="ECO:0000313" key="1">
    <source>
        <dbReference type="EMBL" id="SDR49253.1"/>
    </source>
</evidence>
<sequence length="65" mass="7104">MAAAHTALCRAVDAIQIGLHLKTSKPYAREALANGSVTPTSSILNYAKFGMNHVRQLPLRNINMR</sequence>
<protein>
    <submittedName>
        <fullName evidence="1">Uncharacterized protein</fullName>
    </submittedName>
</protein>
<dbReference type="AlphaFoldDB" id="A0A1H1JGW6"/>
<reference evidence="2" key="1">
    <citation type="submission" date="2016-10" db="EMBL/GenBank/DDBJ databases">
        <authorList>
            <person name="Varghese N."/>
            <person name="Submissions S."/>
        </authorList>
    </citation>
    <scope>NUCLEOTIDE SEQUENCE [LARGE SCALE GENOMIC DNA]</scope>
    <source>
        <strain evidence="2">GAS106B</strain>
    </source>
</reference>
<accession>A0A1H1JGW6</accession>
<dbReference type="Proteomes" id="UP000183487">
    <property type="component" value="Unassembled WGS sequence"/>
</dbReference>
<name>A0A1H1JGW6_9BURK</name>
<organism evidence="1 2">
    <name type="scientific">Paraburkholderia fungorum</name>
    <dbReference type="NCBI Taxonomy" id="134537"/>
    <lineage>
        <taxon>Bacteria</taxon>
        <taxon>Pseudomonadati</taxon>
        <taxon>Pseudomonadota</taxon>
        <taxon>Betaproteobacteria</taxon>
        <taxon>Burkholderiales</taxon>
        <taxon>Burkholderiaceae</taxon>
        <taxon>Paraburkholderia</taxon>
    </lineage>
</organism>
<dbReference type="EMBL" id="FNKP01000003">
    <property type="protein sequence ID" value="SDR49253.1"/>
    <property type="molecule type" value="Genomic_DNA"/>
</dbReference>
<evidence type="ECO:0000313" key="2">
    <source>
        <dbReference type="Proteomes" id="UP000183487"/>
    </source>
</evidence>
<keyword evidence="2" id="KW-1185">Reference proteome</keyword>
<proteinExistence type="predicted"/>
<gene>
    <name evidence="1" type="ORF">SAMN05443245_6374</name>
</gene>